<organism evidence="2 3">
    <name type="scientific">Paenibacillus hexagrammi</name>
    <dbReference type="NCBI Taxonomy" id="2908839"/>
    <lineage>
        <taxon>Bacteria</taxon>
        <taxon>Bacillati</taxon>
        <taxon>Bacillota</taxon>
        <taxon>Bacilli</taxon>
        <taxon>Bacillales</taxon>
        <taxon>Paenibacillaceae</taxon>
        <taxon>Paenibacillus</taxon>
    </lineage>
</organism>
<evidence type="ECO:0000313" key="2">
    <source>
        <dbReference type="EMBL" id="UJF33927.1"/>
    </source>
</evidence>
<dbReference type="PANTHER" id="PTHR43236">
    <property type="entry name" value="ANTITOXIN HIGA1"/>
    <property type="match status" value="1"/>
</dbReference>
<sequence length="246" mass="28066">MNHREKAEKIAEVYAASFLKDAIGHDLFIGSHIERLLADKVNLIYQYVEDENYFGAAIKHQNGEQFVVLNTFHSLRARYFTAAHELWHLSEGSLMQDENFDHERAADRFAAAIMLPKALIMELWNKFRKQGDEAAILQIADLADVPYMTVVRRLSELGENVLPVKKITEMEWITVRSELGFPISASDYSSKDTRFVAYEHAVKENVEKKGLDILIAANKLSKFAPKLAEQYQHAALSRGHVDEDES</sequence>
<name>A0ABY3SLU8_9BACL</name>
<accession>A0ABY3SLU8</accession>
<dbReference type="PANTHER" id="PTHR43236:SF1">
    <property type="entry name" value="BLL7220 PROTEIN"/>
    <property type="match status" value="1"/>
</dbReference>
<dbReference type="RefSeq" id="WP_235120318.1">
    <property type="nucleotide sequence ID" value="NZ_CP090978.1"/>
</dbReference>
<dbReference type="Pfam" id="PF06114">
    <property type="entry name" value="Peptidase_M78"/>
    <property type="match status" value="1"/>
</dbReference>
<keyword evidence="3" id="KW-1185">Reference proteome</keyword>
<proteinExistence type="predicted"/>
<dbReference type="InterPro" id="IPR010359">
    <property type="entry name" value="IrrE_HExxH"/>
</dbReference>
<protein>
    <submittedName>
        <fullName evidence="2">ImmA/IrrE family metallo-endopeptidase</fullName>
    </submittedName>
</protein>
<dbReference type="Proteomes" id="UP001649230">
    <property type="component" value="Chromosome"/>
</dbReference>
<feature type="domain" description="IrrE N-terminal-like" evidence="1">
    <location>
        <begin position="60"/>
        <end position="155"/>
    </location>
</feature>
<dbReference type="EMBL" id="CP090978">
    <property type="protein sequence ID" value="UJF33927.1"/>
    <property type="molecule type" value="Genomic_DNA"/>
</dbReference>
<dbReference type="Gene3D" id="1.10.10.2910">
    <property type="match status" value="1"/>
</dbReference>
<evidence type="ECO:0000313" key="3">
    <source>
        <dbReference type="Proteomes" id="UP001649230"/>
    </source>
</evidence>
<evidence type="ECO:0000259" key="1">
    <source>
        <dbReference type="Pfam" id="PF06114"/>
    </source>
</evidence>
<reference evidence="2 3" key="1">
    <citation type="journal article" date="2024" name="Int. J. Syst. Evol. Microbiol.">
        <title>Paenibacillus hexagrammi sp. nov., a novel bacterium isolated from the gut content of Hexagrammos agrammus.</title>
        <authorList>
            <person name="Jung H.K."/>
            <person name="Kim D.G."/>
            <person name="Zin H."/>
            <person name="Park J."/>
            <person name="Jung H."/>
            <person name="Kim Y.O."/>
            <person name="Kong H.J."/>
            <person name="Kim J.W."/>
            <person name="Kim Y.S."/>
        </authorList>
    </citation>
    <scope>NUCLEOTIDE SEQUENCE [LARGE SCALE GENOMIC DNA]</scope>
    <source>
        <strain evidence="2 3">YPD9-1</strain>
    </source>
</reference>
<dbReference type="InterPro" id="IPR052345">
    <property type="entry name" value="Rad_response_metalloprotease"/>
</dbReference>
<gene>
    <name evidence="2" type="ORF">L0M14_01330</name>
</gene>